<feature type="transmembrane region" description="Helical" evidence="6">
    <location>
        <begin position="100"/>
        <end position="127"/>
    </location>
</feature>
<comment type="subcellular location">
    <subcellularLocation>
        <location evidence="1">Cell membrane</location>
        <topology evidence="1">Multi-pass membrane protein</topology>
    </subcellularLocation>
</comment>
<feature type="transmembrane region" description="Helical" evidence="6">
    <location>
        <begin position="254"/>
        <end position="275"/>
    </location>
</feature>
<dbReference type="NCBIfam" id="TIGR00765">
    <property type="entry name" value="yihY_not_rbn"/>
    <property type="match status" value="1"/>
</dbReference>
<dbReference type="Proteomes" id="UP000501802">
    <property type="component" value="Chromosome"/>
</dbReference>
<feature type="transmembrane region" description="Helical" evidence="6">
    <location>
        <begin position="148"/>
        <end position="170"/>
    </location>
</feature>
<dbReference type="RefSeq" id="WP_167210133.1">
    <property type="nucleotide sequence ID" value="NZ_CP050063.1"/>
</dbReference>
<keyword evidence="8" id="KW-1185">Reference proteome</keyword>
<keyword evidence="5 6" id="KW-0472">Membrane</keyword>
<accession>A0A6G9AP76</accession>
<keyword evidence="4 6" id="KW-1133">Transmembrane helix</keyword>
<dbReference type="PIRSF" id="PIRSF035875">
    <property type="entry name" value="RNase_BN"/>
    <property type="match status" value="1"/>
</dbReference>
<keyword evidence="3 6" id="KW-0812">Transmembrane</keyword>
<organism evidence="7 8">
    <name type="scientific">Spirosoma aureum</name>
    <dbReference type="NCBI Taxonomy" id="2692134"/>
    <lineage>
        <taxon>Bacteria</taxon>
        <taxon>Pseudomonadati</taxon>
        <taxon>Bacteroidota</taxon>
        <taxon>Cytophagia</taxon>
        <taxon>Cytophagales</taxon>
        <taxon>Cytophagaceae</taxon>
        <taxon>Spirosoma</taxon>
    </lineage>
</organism>
<dbReference type="GO" id="GO:0005886">
    <property type="term" value="C:plasma membrane"/>
    <property type="evidence" value="ECO:0007669"/>
    <property type="project" value="UniProtKB-SubCell"/>
</dbReference>
<evidence type="ECO:0000256" key="5">
    <source>
        <dbReference type="ARBA" id="ARBA00023136"/>
    </source>
</evidence>
<sequence length="320" mass="35370">MDTKTDKRFFANLWAILKDSFNGFLDDRCLKLSAALAYYTVFSLAPLLVLIISLISLFLGEEAIQGQIFGQINGLVGNEAAKQIQDMIKNVELSGKTNTALVIGILTLLLGATSIFVEIQDSVNLIWRVKAKPKRGWLKIIKDRLLSSSLVVSLGFLLLVSLVINGLVLALSDFLTRYIPGIGVFIISAFNLLISTGVVAVLFGVIFKILPDAKIAWKDVRWGAFFTALLFMLGRYLIGLYIETTSTSSTYGAAGSLIVILTWIYYTAAILYFGAEFTQAYANRLGIKIEPADYAVYVEQTERERDVKTIPTEQKVAESH</sequence>
<dbReference type="InterPro" id="IPR017039">
    <property type="entry name" value="Virul_fac_BrkB"/>
</dbReference>
<dbReference type="PANTHER" id="PTHR30213">
    <property type="entry name" value="INNER MEMBRANE PROTEIN YHJD"/>
    <property type="match status" value="1"/>
</dbReference>
<feature type="transmembrane region" description="Helical" evidence="6">
    <location>
        <begin position="182"/>
        <end position="210"/>
    </location>
</feature>
<keyword evidence="2" id="KW-1003">Cell membrane</keyword>
<evidence type="ECO:0000256" key="1">
    <source>
        <dbReference type="ARBA" id="ARBA00004651"/>
    </source>
</evidence>
<dbReference type="EMBL" id="CP050063">
    <property type="protein sequence ID" value="QIP14267.1"/>
    <property type="molecule type" value="Genomic_DNA"/>
</dbReference>
<dbReference type="AlphaFoldDB" id="A0A6G9AP76"/>
<dbReference type="PANTHER" id="PTHR30213:SF1">
    <property type="entry name" value="INNER MEMBRANE PROTEIN YHJD"/>
    <property type="match status" value="1"/>
</dbReference>
<evidence type="ECO:0000313" key="7">
    <source>
        <dbReference type="EMBL" id="QIP14267.1"/>
    </source>
</evidence>
<feature type="transmembrane region" description="Helical" evidence="6">
    <location>
        <begin position="36"/>
        <end position="59"/>
    </location>
</feature>
<dbReference type="KEGG" id="spib:G8759_17420"/>
<reference evidence="7 8" key="1">
    <citation type="submission" date="2020-03" db="EMBL/GenBank/DDBJ databases">
        <authorList>
            <person name="Kim M.K."/>
        </authorList>
    </citation>
    <scope>NUCLEOTIDE SEQUENCE [LARGE SCALE GENOMIC DNA]</scope>
    <source>
        <strain evidence="7 8">BT328</strain>
    </source>
</reference>
<evidence type="ECO:0000256" key="6">
    <source>
        <dbReference type="SAM" id="Phobius"/>
    </source>
</evidence>
<protein>
    <submittedName>
        <fullName evidence="7">YihY/virulence factor BrkB family protein</fullName>
    </submittedName>
</protein>
<gene>
    <name evidence="7" type="ORF">G8759_17420</name>
</gene>
<evidence type="ECO:0000256" key="2">
    <source>
        <dbReference type="ARBA" id="ARBA00022475"/>
    </source>
</evidence>
<evidence type="ECO:0000256" key="3">
    <source>
        <dbReference type="ARBA" id="ARBA00022692"/>
    </source>
</evidence>
<proteinExistence type="predicted"/>
<evidence type="ECO:0000313" key="8">
    <source>
        <dbReference type="Proteomes" id="UP000501802"/>
    </source>
</evidence>
<evidence type="ECO:0000256" key="4">
    <source>
        <dbReference type="ARBA" id="ARBA00022989"/>
    </source>
</evidence>
<dbReference type="Pfam" id="PF03631">
    <property type="entry name" value="Virul_fac_BrkB"/>
    <property type="match status" value="1"/>
</dbReference>
<feature type="transmembrane region" description="Helical" evidence="6">
    <location>
        <begin position="222"/>
        <end position="242"/>
    </location>
</feature>
<name>A0A6G9AP76_9BACT</name>